<dbReference type="EMBL" id="LMCB01000098">
    <property type="protein sequence ID" value="KZL12615.1"/>
    <property type="molecule type" value="Genomic_DNA"/>
</dbReference>
<dbReference type="PATRIC" id="fig|989403.3.peg.4271"/>
<keyword evidence="3" id="KW-0804">Transcription</keyword>
<dbReference type="SUPFAM" id="SSF46689">
    <property type="entry name" value="Homeodomain-like"/>
    <property type="match status" value="2"/>
</dbReference>
<dbReference type="InterPro" id="IPR050204">
    <property type="entry name" value="AraC_XylS_family_regulators"/>
</dbReference>
<dbReference type="STRING" id="989403.SAMN05421798_10159"/>
<feature type="domain" description="HTH araC/xylS-type" evidence="4">
    <location>
        <begin position="178"/>
        <end position="275"/>
    </location>
</feature>
<sequence length="278" mass="30569">MKQTVTNILETSGSARSFDQLDLGSGRTVILWENSGGRINYVRPHGHTFSFYLEGGTGVRRLDIGGATGHPGAVCVMPAEQSSDWEITSRFKFVHFHVPDAILRASYAHIHDRDARRLEVRESTFAHHPEIATPMFQMAQAAIQGDRLAAEVALSTLIAQLPEGKIIVNGGLSPQQLRRTDEWISANLSGPVLLADLASQAGLSEFHFQRMFTLSRGISPHKWVMSKRVNLAKSELRGSQTIAQIASSCGFSCQSHLTRAFKAEVGTTPARYRADVMK</sequence>
<evidence type="ECO:0000259" key="4">
    <source>
        <dbReference type="PROSITE" id="PS01124"/>
    </source>
</evidence>
<dbReference type="GO" id="GO:0003700">
    <property type="term" value="F:DNA-binding transcription factor activity"/>
    <property type="evidence" value="ECO:0007669"/>
    <property type="project" value="InterPro"/>
</dbReference>
<evidence type="ECO:0000313" key="5">
    <source>
        <dbReference type="EMBL" id="KZL12615.1"/>
    </source>
</evidence>
<gene>
    <name evidence="5" type="primary">tetD_3</name>
    <name evidence="5" type="ORF">PsAD2_03921</name>
</gene>
<organism evidence="5 6">
    <name type="scientific">Pseudovibrio axinellae</name>
    <dbReference type="NCBI Taxonomy" id="989403"/>
    <lineage>
        <taxon>Bacteria</taxon>
        <taxon>Pseudomonadati</taxon>
        <taxon>Pseudomonadota</taxon>
        <taxon>Alphaproteobacteria</taxon>
        <taxon>Hyphomicrobiales</taxon>
        <taxon>Stappiaceae</taxon>
        <taxon>Pseudovibrio</taxon>
    </lineage>
</organism>
<dbReference type="Proteomes" id="UP000076577">
    <property type="component" value="Unassembled WGS sequence"/>
</dbReference>
<keyword evidence="1" id="KW-0805">Transcription regulation</keyword>
<comment type="caution">
    <text evidence="5">The sequence shown here is derived from an EMBL/GenBank/DDBJ whole genome shotgun (WGS) entry which is preliminary data.</text>
</comment>
<dbReference type="AlphaFoldDB" id="A0A165UNL2"/>
<dbReference type="Gene3D" id="1.10.10.60">
    <property type="entry name" value="Homeodomain-like"/>
    <property type="match status" value="1"/>
</dbReference>
<reference evidence="5 6" key="1">
    <citation type="journal article" date="2016" name="Front. Microbiol.">
        <title>Comparative Genomic Analysis Reveals a Diverse Repertoire of Genes Involved in Prokaryote-Eukaryote Interactions within the Pseudovibrio Genus.</title>
        <authorList>
            <person name="Romano S."/>
            <person name="Fernandez-Guerra A."/>
            <person name="Reen F.J."/>
            <person name="Glockner F.O."/>
            <person name="Crowley S.P."/>
            <person name="O'Sullivan O."/>
            <person name="Cotter P.D."/>
            <person name="Adams C."/>
            <person name="Dobson A.D."/>
            <person name="O'Gara F."/>
        </authorList>
    </citation>
    <scope>NUCLEOTIDE SEQUENCE [LARGE SCALE GENOMIC DNA]</scope>
    <source>
        <strain evidence="5 6">Ad2</strain>
    </source>
</reference>
<keyword evidence="6" id="KW-1185">Reference proteome</keyword>
<evidence type="ECO:0000256" key="2">
    <source>
        <dbReference type="ARBA" id="ARBA00023125"/>
    </source>
</evidence>
<keyword evidence="2" id="KW-0238">DNA-binding</keyword>
<dbReference type="SMART" id="SM00342">
    <property type="entry name" value="HTH_ARAC"/>
    <property type="match status" value="1"/>
</dbReference>
<evidence type="ECO:0000256" key="1">
    <source>
        <dbReference type="ARBA" id="ARBA00023015"/>
    </source>
</evidence>
<dbReference type="InterPro" id="IPR018060">
    <property type="entry name" value="HTH_AraC"/>
</dbReference>
<dbReference type="InterPro" id="IPR009057">
    <property type="entry name" value="Homeodomain-like_sf"/>
</dbReference>
<dbReference type="OrthoDB" id="9793400at2"/>
<protein>
    <submittedName>
        <fullName evidence="5">Transposon Tn10 TetD protein</fullName>
    </submittedName>
</protein>
<proteinExistence type="predicted"/>
<dbReference type="PROSITE" id="PS00041">
    <property type="entry name" value="HTH_ARAC_FAMILY_1"/>
    <property type="match status" value="1"/>
</dbReference>
<dbReference type="InterPro" id="IPR018062">
    <property type="entry name" value="HTH_AraC-typ_CS"/>
</dbReference>
<dbReference type="PANTHER" id="PTHR46796:SF6">
    <property type="entry name" value="ARAC SUBFAMILY"/>
    <property type="match status" value="1"/>
</dbReference>
<evidence type="ECO:0000256" key="3">
    <source>
        <dbReference type="ARBA" id="ARBA00023163"/>
    </source>
</evidence>
<dbReference type="PROSITE" id="PS01124">
    <property type="entry name" value="HTH_ARAC_FAMILY_2"/>
    <property type="match status" value="1"/>
</dbReference>
<accession>A0A165UNL2</accession>
<dbReference type="PANTHER" id="PTHR46796">
    <property type="entry name" value="HTH-TYPE TRANSCRIPTIONAL ACTIVATOR RHAS-RELATED"/>
    <property type="match status" value="1"/>
</dbReference>
<dbReference type="Pfam" id="PF12833">
    <property type="entry name" value="HTH_18"/>
    <property type="match status" value="1"/>
</dbReference>
<name>A0A165UNL2_9HYPH</name>
<dbReference type="GO" id="GO:0043565">
    <property type="term" value="F:sequence-specific DNA binding"/>
    <property type="evidence" value="ECO:0007669"/>
    <property type="project" value="InterPro"/>
</dbReference>
<evidence type="ECO:0000313" key="6">
    <source>
        <dbReference type="Proteomes" id="UP000076577"/>
    </source>
</evidence>